<keyword evidence="11" id="KW-0832">Ubl conjugation</keyword>
<reference evidence="21 22" key="1">
    <citation type="journal article" date="2013" name="Nat. Commun.">
        <title>Genome analysis reveals insights into physiology and longevity of the Brandt's bat Myotis brandtii.</title>
        <authorList>
            <person name="Seim I."/>
            <person name="Fang X."/>
            <person name="Xiong Z."/>
            <person name="Lobanov A.V."/>
            <person name="Huang Z."/>
            <person name="Ma S."/>
            <person name="Feng Y."/>
            <person name="Turanov A.A."/>
            <person name="Zhu Y."/>
            <person name="Lenz T.L."/>
            <person name="Gerashchenko M.V."/>
            <person name="Fan D."/>
            <person name="Hee Yim S."/>
            <person name="Yao X."/>
            <person name="Jordan D."/>
            <person name="Xiong Y."/>
            <person name="Ma Y."/>
            <person name="Lyapunov A.N."/>
            <person name="Chen G."/>
            <person name="Kulakova O.I."/>
            <person name="Sun Y."/>
            <person name="Lee S.G."/>
            <person name="Bronson R.T."/>
            <person name="Moskalev A.A."/>
            <person name="Sunyaev S.R."/>
            <person name="Zhang G."/>
            <person name="Krogh A."/>
            <person name="Wang J."/>
            <person name="Gladyshev V.N."/>
        </authorList>
    </citation>
    <scope>NUCLEOTIDE SEQUENCE [LARGE SCALE GENOMIC DNA]</scope>
</reference>
<keyword evidence="8 17" id="KW-0479">Metal-binding</keyword>
<evidence type="ECO:0000256" key="14">
    <source>
        <dbReference type="ARBA" id="ARBA00023242"/>
    </source>
</evidence>
<gene>
    <name evidence="21" type="ORF">D623_10004982</name>
</gene>
<dbReference type="FunFam" id="1.20.930.10:FF:000006">
    <property type="entry name" value="Serine/threonine-protein phosphatase 1 regulatory subunit 10"/>
    <property type="match status" value="1"/>
</dbReference>
<keyword evidence="10 17" id="KW-0862">Zinc</keyword>
<protein>
    <recommendedName>
        <fullName evidence="3">Serine/threonine-protein phosphatase 1 regulatory subunit 10</fullName>
    </recommendedName>
</protein>
<evidence type="ECO:0000256" key="18">
    <source>
        <dbReference type="SAM" id="MobiDB-lite"/>
    </source>
</evidence>
<feature type="compositionally biased region" description="Low complexity" evidence="18">
    <location>
        <begin position="349"/>
        <end position="360"/>
    </location>
</feature>
<feature type="region of interest" description="Disordered" evidence="18">
    <location>
        <begin position="268"/>
        <end position="300"/>
    </location>
</feature>
<dbReference type="PANTHER" id="PTHR46557">
    <property type="entry name" value="SERINE/THREONINE-PROTEIN PHOSPHATASE 1 REGULATORY SUBUNIT 10-RELATED"/>
    <property type="match status" value="1"/>
</dbReference>
<evidence type="ECO:0000256" key="7">
    <source>
        <dbReference type="ARBA" id="ARBA00022553"/>
    </source>
</evidence>
<dbReference type="InterPro" id="IPR036855">
    <property type="entry name" value="Znf_CCCH_sf"/>
</dbReference>
<dbReference type="InterPro" id="IPR003617">
    <property type="entry name" value="TFIIS/CRSP70_N_sub"/>
</dbReference>
<evidence type="ECO:0000256" key="6">
    <source>
        <dbReference type="ARBA" id="ARBA00022499"/>
    </source>
</evidence>
<evidence type="ECO:0000256" key="11">
    <source>
        <dbReference type="ARBA" id="ARBA00022843"/>
    </source>
</evidence>
<dbReference type="GO" id="GO:0008157">
    <property type="term" value="F:protein phosphatase 1 binding"/>
    <property type="evidence" value="ECO:0007669"/>
    <property type="project" value="TreeGrafter"/>
</dbReference>
<dbReference type="Pfam" id="PF08711">
    <property type="entry name" value="Med26"/>
    <property type="match status" value="1"/>
</dbReference>
<comment type="subcellular location">
    <subcellularLocation>
        <location evidence="2">Chromosome</location>
    </subcellularLocation>
    <subcellularLocation>
        <location evidence="1 16">Nucleus</location>
    </subcellularLocation>
</comment>
<proteinExistence type="predicted"/>
<dbReference type="GO" id="GO:0003723">
    <property type="term" value="F:RNA binding"/>
    <property type="evidence" value="ECO:0007669"/>
    <property type="project" value="UniProtKB-KW"/>
</dbReference>
<evidence type="ECO:0000313" key="22">
    <source>
        <dbReference type="Proteomes" id="UP000052978"/>
    </source>
</evidence>
<dbReference type="PANTHER" id="PTHR46557:SF1">
    <property type="entry name" value="SERINE_THREONINE-PROTEIN PHOSPHATASE 1 REGULATORY SUBUNIT 10"/>
    <property type="match status" value="1"/>
</dbReference>
<feature type="domain" description="TFIIS N-terminal" evidence="20">
    <location>
        <begin position="97"/>
        <end position="171"/>
    </location>
</feature>
<keyword evidence="13" id="KW-0238">DNA-binding</keyword>
<evidence type="ECO:0000259" key="20">
    <source>
        <dbReference type="PROSITE" id="PS51319"/>
    </source>
</evidence>
<dbReference type="GO" id="GO:0072357">
    <property type="term" value="C:PTW/PP1 phosphatase complex"/>
    <property type="evidence" value="ECO:0007669"/>
    <property type="project" value="TreeGrafter"/>
</dbReference>
<keyword evidence="14 16" id="KW-0539">Nucleus</keyword>
<evidence type="ECO:0000256" key="13">
    <source>
        <dbReference type="ARBA" id="ARBA00023125"/>
    </source>
</evidence>
<dbReference type="eggNOG" id="ENOG502QQ2I">
    <property type="taxonomic scope" value="Eukaryota"/>
</dbReference>
<dbReference type="Pfam" id="PF00642">
    <property type="entry name" value="zf-CCCH"/>
    <property type="match status" value="1"/>
</dbReference>
<dbReference type="GO" id="GO:0003677">
    <property type="term" value="F:DNA binding"/>
    <property type="evidence" value="ECO:0007669"/>
    <property type="project" value="UniProtKB-KW"/>
</dbReference>
<evidence type="ECO:0000256" key="9">
    <source>
        <dbReference type="ARBA" id="ARBA00022771"/>
    </source>
</evidence>
<evidence type="ECO:0000256" key="5">
    <source>
        <dbReference type="ARBA" id="ARBA00022481"/>
    </source>
</evidence>
<keyword evidence="9 17" id="KW-0863">Zinc-finger</keyword>
<dbReference type="GO" id="GO:0005634">
    <property type="term" value="C:nucleus"/>
    <property type="evidence" value="ECO:0007669"/>
    <property type="project" value="UniProtKB-SubCell"/>
</dbReference>
<evidence type="ECO:0000256" key="1">
    <source>
        <dbReference type="ARBA" id="ARBA00004123"/>
    </source>
</evidence>
<dbReference type="Gene3D" id="1.20.930.10">
    <property type="entry name" value="Conserved domain common to transcription factors TFIIS, elongin A, CRSP70"/>
    <property type="match status" value="1"/>
</dbReference>
<feature type="compositionally biased region" description="Basic and acidic residues" evidence="18">
    <location>
        <begin position="177"/>
        <end position="190"/>
    </location>
</feature>
<feature type="region of interest" description="Disordered" evidence="18">
    <location>
        <begin position="558"/>
        <end position="577"/>
    </location>
</feature>
<evidence type="ECO:0000259" key="19">
    <source>
        <dbReference type="PROSITE" id="PS50103"/>
    </source>
</evidence>
<dbReference type="GO" id="GO:0008270">
    <property type="term" value="F:zinc ion binding"/>
    <property type="evidence" value="ECO:0007669"/>
    <property type="project" value="UniProtKB-KW"/>
</dbReference>
<evidence type="ECO:0000256" key="8">
    <source>
        <dbReference type="ARBA" id="ARBA00022723"/>
    </source>
</evidence>
<dbReference type="SMART" id="SM00356">
    <property type="entry name" value="ZnF_C3H1"/>
    <property type="match status" value="1"/>
</dbReference>
<accession>S7MNX5</accession>
<organism evidence="21 22">
    <name type="scientific">Myotis brandtii</name>
    <name type="common">Brandt's bat</name>
    <dbReference type="NCBI Taxonomy" id="109478"/>
    <lineage>
        <taxon>Eukaryota</taxon>
        <taxon>Metazoa</taxon>
        <taxon>Chordata</taxon>
        <taxon>Craniata</taxon>
        <taxon>Vertebrata</taxon>
        <taxon>Euteleostomi</taxon>
        <taxon>Mammalia</taxon>
        <taxon>Eutheria</taxon>
        <taxon>Laurasiatheria</taxon>
        <taxon>Chiroptera</taxon>
        <taxon>Yangochiroptera</taxon>
        <taxon>Vespertilionidae</taxon>
        <taxon>Myotis</taxon>
    </lineage>
</organism>
<evidence type="ECO:0000256" key="10">
    <source>
        <dbReference type="ARBA" id="ARBA00022833"/>
    </source>
</evidence>
<dbReference type="CDD" id="cd00183">
    <property type="entry name" value="TFIIS_I"/>
    <property type="match status" value="1"/>
</dbReference>
<dbReference type="SMART" id="SM00509">
    <property type="entry name" value="TFS2N"/>
    <property type="match status" value="1"/>
</dbReference>
<keyword evidence="12" id="KW-0694">RNA-binding</keyword>
<dbReference type="AlphaFoldDB" id="S7MNX5"/>
<evidence type="ECO:0000256" key="2">
    <source>
        <dbReference type="ARBA" id="ARBA00004286"/>
    </source>
</evidence>
<feature type="region of interest" description="Disordered" evidence="18">
    <location>
        <begin position="328"/>
        <end position="423"/>
    </location>
</feature>
<dbReference type="Gene3D" id="4.10.1000.10">
    <property type="entry name" value="Zinc finger, CCCH-type"/>
    <property type="match status" value="1"/>
</dbReference>
<keyword evidence="5" id="KW-0488">Methylation</keyword>
<keyword evidence="6" id="KW-1017">Isopeptide bond</keyword>
<evidence type="ECO:0000256" key="16">
    <source>
        <dbReference type="PROSITE-ProRule" id="PRU00649"/>
    </source>
</evidence>
<keyword evidence="4" id="KW-0158">Chromosome</keyword>
<feature type="domain" description="C3H1-type" evidence="19">
    <location>
        <begin position="853"/>
        <end position="881"/>
    </location>
</feature>
<sequence>MGSGPIDPKELLKGLDSFLNRDGEVKSADGISKIFRLEALLWEEEALCGCSVPNLPLSYSLMKEARKMVSRCTYLNILLQTQSSEILVKFIDVGGYKLLNNWLTYSKTTNNIPLLQQILLTLQHLPLTVDHLKQNNTAKLVKQLSKSSEDEELRKLASVLVSDWMAVIRSQSSAQPAEKDKKKRKEEGKGRTTPPERPLTEVKAEPRAEEAPEKKKEKPKSLRTTAPSHAKFRSTGLELETPSLVPVKKNASAVMVSDKYNLKPIPLKRQSSAAAPGDTAPHAEKKYKPLNTTPNATKEIKVKIIPPQPMEGLGFLDALNSAPVPGIKIKKKKKVLSPTAAKPSPFEGKTSTEPSTAKPSSPEPAPPEAMDTDRPGTPVPPVEVPELLDAASLEPGALDAKPVESPGDPSQLTRKGRKRKTVTWPEEGKLREYFYFELDETERVNVNKIKDFGEAAKREILSDRHAFETARRLSHDNMEEKVPWVCPRPLVLPSPLVTPGSNSQERYIQAEREKGILQELFLNKESPHEPDPEPYEPVPPKLIPLDEECSMDETPYVETLEPGEAGGSPDGAGGSKLPPVLANLMGSMGAGKSPQGPGGGGISVQEILTSIMGSPNSHPSEELLKQPDYSDKIKQMLGKVPMEALEALGGQWVHVSWVPHPLPGAVIPSGMALLTPCGVARCGGDLDLDLDLDLDHTIEAVVVEGEMNLLPLLLHFEEPEEVALEEDPQTDEGALVGAWVEDTVPTKALVGAWAVAVAIVLMKALVGAWVEMVDIAPTKVLDMGDPMATGLMMSLVTEAMIIEDHLLMSTEAIMALATEEGATEGTMEATAMEEVRMSPAPMTFVGPPQTGNMSNRPVCRHFMMKGNCRYEDSCAFYHPGVNGPPLP</sequence>
<feature type="zinc finger region" description="C3H1-type" evidence="17">
    <location>
        <begin position="853"/>
        <end position="881"/>
    </location>
</feature>
<dbReference type="InterPro" id="IPR035441">
    <property type="entry name" value="TFIIS/LEDGF_dom_sf"/>
</dbReference>
<evidence type="ECO:0000256" key="3">
    <source>
        <dbReference type="ARBA" id="ARBA00022330"/>
    </source>
</evidence>
<evidence type="ECO:0000256" key="4">
    <source>
        <dbReference type="ARBA" id="ARBA00022454"/>
    </source>
</evidence>
<dbReference type="SUPFAM" id="SSF90229">
    <property type="entry name" value="CCCH zinc finger"/>
    <property type="match status" value="1"/>
</dbReference>
<name>S7MNX5_MYOBR</name>
<dbReference type="PROSITE" id="PS51319">
    <property type="entry name" value="TFIIS_N"/>
    <property type="match status" value="1"/>
</dbReference>
<dbReference type="InterPro" id="IPR000571">
    <property type="entry name" value="Znf_CCCH"/>
</dbReference>
<dbReference type="GO" id="GO:0000785">
    <property type="term" value="C:chromatin"/>
    <property type="evidence" value="ECO:0007669"/>
    <property type="project" value="TreeGrafter"/>
</dbReference>
<comment type="subunit">
    <text evidence="15">Component of the PNUTS-PP1 complex (also named PTW/PP1 complex), composed of PPP1R10/PNUTS, TOX4, WDR82, and PPP1CA (or PPP1CB or PPP1CC).</text>
</comment>
<feature type="compositionally biased region" description="Gly residues" evidence="18">
    <location>
        <begin position="564"/>
        <end position="574"/>
    </location>
</feature>
<dbReference type="Proteomes" id="UP000052978">
    <property type="component" value="Unassembled WGS sequence"/>
</dbReference>
<evidence type="ECO:0000256" key="17">
    <source>
        <dbReference type="PROSITE-ProRule" id="PRU00723"/>
    </source>
</evidence>
<keyword evidence="22" id="KW-1185">Reference proteome</keyword>
<evidence type="ECO:0000256" key="12">
    <source>
        <dbReference type="ARBA" id="ARBA00022884"/>
    </source>
</evidence>
<dbReference type="SUPFAM" id="SSF47676">
    <property type="entry name" value="Conserved domain common to transcription factors TFIIS, elongin A, CRSP70"/>
    <property type="match status" value="1"/>
</dbReference>
<feature type="compositionally biased region" description="Basic and acidic residues" evidence="18">
    <location>
        <begin position="198"/>
        <end position="220"/>
    </location>
</feature>
<dbReference type="PROSITE" id="PS50103">
    <property type="entry name" value="ZF_C3H1"/>
    <property type="match status" value="1"/>
</dbReference>
<feature type="region of interest" description="Disordered" evidence="18">
    <location>
        <begin position="171"/>
        <end position="237"/>
    </location>
</feature>
<evidence type="ECO:0000256" key="15">
    <source>
        <dbReference type="ARBA" id="ARBA00093575"/>
    </source>
</evidence>
<keyword evidence="7" id="KW-0597">Phosphoprotein</keyword>
<dbReference type="EMBL" id="KE161908">
    <property type="protein sequence ID" value="EPQ05891.1"/>
    <property type="molecule type" value="Genomic_DNA"/>
</dbReference>
<evidence type="ECO:0000313" key="21">
    <source>
        <dbReference type="EMBL" id="EPQ05891.1"/>
    </source>
</evidence>
<dbReference type="InterPro" id="IPR017923">
    <property type="entry name" value="TFIIS_N"/>
</dbReference>